<evidence type="ECO:0000313" key="2">
    <source>
        <dbReference type="EMBL" id="OQE18289.1"/>
    </source>
</evidence>
<dbReference type="Proteomes" id="UP000191285">
    <property type="component" value="Unassembled WGS sequence"/>
</dbReference>
<dbReference type="InterPro" id="IPR023214">
    <property type="entry name" value="HAD_sf"/>
</dbReference>
<organism evidence="2 3">
    <name type="scientific">Penicillium steckii</name>
    <dbReference type="NCBI Taxonomy" id="303698"/>
    <lineage>
        <taxon>Eukaryota</taxon>
        <taxon>Fungi</taxon>
        <taxon>Dikarya</taxon>
        <taxon>Ascomycota</taxon>
        <taxon>Pezizomycotina</taxon>
        <taxon>Eurotiomycetes</taxon>
        <taxon>Eurotiomycetidae</taxon>
        <taxon>Eurotiales</taxon>
        <taxon>Aspergillaceae</taxon>
        <taxon>Penicillium</taxon>
    </lineage>
</organism>
<sequence>MVQSKHVVFDIVGTLTSFDAFYDGIEHTIGNRLASQNLNSRLFGYSWMTAAELEFTFLSVAEGYKPYKEILRALFFRTLHMAGVENPHQFATAEERDQLVQSYSELELRPGTKECFDILRDAGFTIWCLTTGDAQRVAGYFERSAVDMPPNNIVSCDKSGLAKPSLAVYRSMFERFASNDIKFFAAAHMWDVSAAVKVGFLGAYCSILEKEPCEEIFETKMEVSSSSLPHLANEIVAKASEY</sequence>
<dbReference type="Gene3D" id="3.40.50.1000">
    <property type="entry name" value="HAD superfamily/HAD-like"/>
    <property type="match status" value="1"/>
</dbReference>
<dbReference type="Gene3D" id="1.10.150.240">
    <property type="entry name" value="Putative phosphatase, domain 2"/>
    <property type="match status" value="1"/>
</dbReference>
<dbReference type="AlphaFoldDB" id="A0A1V6SX39"/>
<dbReference type="OrthoDB" id="2363873at2759"/>
<evidence type="ECO:0000256" key="1">
    <source>
        <dbReference type="ARBA" id="ARBA00022801"/>
    </source>
</evidence>
<evidence type="ECO:0008006" key="4">
    <source>
        <dbReference type="Google" id="ProtNLM"/>
    </source>
</evidence>
<comment type="caution">
    <text evidence="2">The sequence shown here is derived from an EMBL/GenBank/DDBJ whole genome shotgun (WGS) entry which is preliminary data.</text>
</comment>
<name>A0A1V6SX39_9EURO</name>
<dbReference type="EMBL" id="MLKD01000018">
    <property type="protein sequence ID" value="OQE18289.1"/>
    <property type="molecule type" value="Genomic_DNA"/>
</dbReference>
<keyword evidence="1" id="KW-0378">Hydrolase</keyword>
<dbReference type="GO" id="GO:0016787">
    <property type="term" value="F:hydrolase activity"/>
    <property type="evidence" value="ECO:0007669"/>
    <property type="project" value="UniProtKB-KW"/>
</dbReference>
<keyword evidence="3" id="KW-1185">Reference proteome</keyword>
<proteinExistence type="predicted"/>
<dbReference type="SUPFAM" id="SSF56784">
    <property type="entry name" value="HAD-like"/>
    <property type="match status" value="1"/>
</dbReference>
<dbReference type="PANTHER" id="PTHR43316:SF4">
    <property type="entry name" value="ACID DEHALOGENASE, PUTATIVE (AFU_ORTHOLOGUE AFUA_8G05870)-RELATED"/>
    <property type="match status" value="1"/>
</dbReference>
<reference evidence="3" key="1">
    <citation type="journal article" date="2017" name="Nat. Microbiol.">
        <title>Global analysis of biosynthetic gene clusters reveals vast potential of secondary metabolite production in Penicillium species.</title>
        <authorList>
            <person name="Nielsen J.C."/>
            <person name="Grijseels S."/>
            <person name="Prigent S."/>
            <person name="Ji B."/>
            <person name="Dainat J."/>
            <person name="Nielsen K.F."/>
            <person name="Frisvad J.C."/>
            <person name="Workman M."/>
            <person name="Nielsen J."/>
        </authorList>
    </citation>
    <scope>NUCLEOTIDE SEQUENCE [LARGE SCALE GENOMIC DNA]</scope>
    <source>
        <strain evidence="3">IBT 24891</strain>
    </source>
</reference>
<dbReference type="PANTHER" id="PTHR43316">
    <property type="entry name" value="HYDROLASE, HALOACID DELAHOGENASE-RELATED"/>
    <property type="match status" value="1"/>
</dbReference>
<accession>A0A1V6SX39</accession>
<gene>
    <name evidence="2" type="ORF">PENSTE_c018G07625</name>
</gene>
<protein>
    <recommendedName>
        <fullName evidence="4">Haloacid dehalogenase, type II</fullName>
    </recommendedName>
</protein>
<dbReference type="Pfam" id="PF00702">
    <property type="entry name" value="Hydrolase"/>
    <property type="match status" value="1"/>
</dbReference>
<evidence type="ECO:0000313" key="3">
    <source>
        <dbReference type="Proteomes" id="UP000191285"/>
    </source>
</evidence>
<dbReference type="InterPro" id="IPR051540">
    <property type="entry name" value="S-2-haloacid_dehalogenase"/>
</dbReference>
<dbReference type="InterPro" id="IPR023198">
    <property type="entry name" value="PGP-like_dom2"/>
</dbReference>
<dbReference type="InterPro" id="IPR036412">
    <property type="entry name" value="HAD-like_sf"/>
</dbReference>